<dbReference type="InterPro" id="IPR001251">
    <property type="entry name" value="CRAL-TRIO_dom"/>
</dbReference>
<sequence length="300" mass="32618">MDIPRTIVLFTYFVAIGRATLVGAFGIKEPVSALLTKHVSGIARLKEETQTVVGSIDSVPYNNDVFYLRYCVEDKGIDDLKATLAWRQGEGKSICDAAVAALAKATENGKWNNDPVRNAAPNANKINQYITPSTTLTTTSSQGDLVYCIRAGLIDDKALMASLGSVEELVDFFLYCKEVNALVANDRSLDQDRLVSVITVNDLNGLKLIGGDATFRQALSAASKKSNTLYPALAGPTLLLNLPMLLSALVKLFTPLFPPEVNARLKFERGPLKDVTELLDISHGGKDRESFLKDLDALCY</sequence>
<evidence type="ECO:0000313" key="2">
    <source>
        <dbReference type="EMBL" id="KAG7358284.1"/>
    </source>
</evidence>
<evidence type="ECO:0000259" key="1">
    <source>
        <dbReference type="PROSITE" id="PS50191"/>
    </source>
</evidence>
<evidence type="ECO:0000313" key="3">
    <source>
        <dbReference type="Proteomes" id="UP000693970"/>
    </source>
</evidence>
<name>A0A9K3LAU1_9STRA</name>
<organism evidence="2 3">
    <name type="scientific">Nitzschia inconspicua</name>
    <dbReference type="NCBI Taxonomy" id="303405"/>
    <lineage>
        <taxon>Eukaryota</taxon>
        <taxon>Sar</taxon>
        <taxon>Stramenopiles</taxon>
        <taxon>Ochrophyta</taxon>
        <taxon>Bacillariophyta</taxon>
        <taxon>Bacillariophyceae</taxon>
        <taxon>Bacillariophycidae</taxon>
        <taxon>Bacillariales</taxon>
        <taxon>Bacillariaceae</taxon>
        <taxon>Nitzschia</taxon>
    </lineage>
</organism>
<proteinExistence type="predicted"/>
<dbReference type="AlphaFoldDB" id="A0A9K3LAU1"/>
<dbReference type="Pfam" id="PF00650">
    <property type="entry name" value="CRAL_TRIO"/>
    <property type="match status" value="1"/>
</dbReference>
<dbReference type="PROSITE" id="PS50191">
    <property type="entry name" value="CRAL_TRIO"/>
    <property type="match status" value="1"/>
</dbReference>
<comment type="caution">
    <text evidence="2">The sequence shown here is derived from an EMBL/GenBank/DDBJ whole genome shotgun (WGS) entry which is preliminary data.</text>
</comment>
<dbReference type="Proteomes" id="UP000693970">
    <property type="component" value="Unassembled WGS sequence"/>
</dbReference>
<gene>
    <name evidence="2" type="ORF">IV203_014871</name>
</gene>
<reference evidence="2" key="1">
    <citation type="journal article" date="2021" name="Sci. Rep.">
        <title>Diploid genomic architecture of Nitzschia inconspicua, an elite biomass production diatom.</title>
        <authorList>
            <person name="Oliver A."/>
            <person name="Podell S."/>
            <person name="Pinowska A."/>
            <person name="Traller J.C."/>
            <person name="Smith S.R."/>
            <person name="McClure R."/>
            <person name="Beliaev A."/>
            <person name="Bohutskyi P."/>
            <person name="Hill E.A."/>
            <person name="Rabines A."/>
            <person name="Zheng H."/>
            <person name="Allen L.Z."/>
            <person name="Kuo A."/>
            <person name="Grigoriev I.V."/>
            <person name="Allen A.E."/>
            <person name="Hazlebeck D."/>
            <person name="Allen E.E."/>
        </authorList>
    </citation>
    <scope>NUCLEOTIDE SEQUENCE</scope>
    <source>
        <strain evidence="2">Hildebrandi</strain>
    </source>
</reference>
<dbReference type="OrthoDB" id="2015280at2759"/>
<keyword evidence="3" id="KW-1185">Reference proteome</keyword>
<protein>
    <submittedName>
        <fullName evidence="2">CRAL/TRIO domain containing protein</fullName>
    </submittedName>
</protein>
<reference evidence="2" key="2">
    <citation type="submission" date="2021-04" db="EMBL/GenBank/DDBJ databases">
        <authorList>
            <person name="Podell S."/>
        </authorList>
    </citation>
    <scope>NUCLEOTIDE SEQUENCE</scope>
    <source>
        <strain evidence="2">Hildebrandi</strain>
    </source>
</reference>
<dbReference type="EMBL" id="JAGRRH010000014">
    <property type="protein sequence ID" value="KAG7358284.1"/>
    <property type="molecule type" value="Genomic_DNA"/>
</dbReference>
<feature type="domain" description="CRAL-TRIO" evidence="1">
    <location>
        <begin position="123"/>
        <end position="300"/>
    </location>
</feature>
<accession>A0A9K3LAU1</accession>